<keyword evidence="2" id="KW-0812">Transmembrane</keyword>
<feature type="transmembrane region" description="Helical" evidence="2">
    <location>
        <begin position="173"/>
        <end position="189"/>
    </location>
</feature>
<feature type="region of interest" description="Disordered" evidence="1">
    <location>
        <begin position="96"/>
        <end position="158"/>
    </location>
</feature>
<keyword evidence="2" id="KW-1133">Transmembrane helix</keyword>
<accession>A0A8D8AL42</accession>
<organism evidence="3">
    <name type="scientific">Culex pipiens</name>
    <name type="common">House mosquito</name>
    <dbReference type="NCBI Taxonomy" id="7175"/>
    <lineage>
        <taxon>Eukaryota</taxon>
        <taxon>Metazoa</taxon>
        <taxon>Ecdysozoa</taxon>
        <taxon>Arthropoda</taxon>
        <taxon>Hexapoda</taxon>
        <taxon>Insecta</taxon>
        <taxon>Pterygota</taxon>
        <taxon>Neoptera</taxon>
        <taxon>Endopterygota</taxon>
        <taxon>Diptera</taxon>
        <taxon>Nematocera</taxon>
        <taxon>Culicoidea</taxon>
        <taxon>Culicidae</taxon>
        <taxon>Culicinae</taxon>
        <taxon>Culicini</taxon>
        <taxon>Culex</taxon>
        <taxon>Culex</taxon>
    </lineage>
</organism>
<feature type="compositionally biased region" description="Basic residues" evidence="1">
    <location>
        <begin position="121"/>
        <end position="136"/>
    </location>
</feature>
<proteinExistence type="predicted"/>
<sequence>MGRTVGSRLRFKAWTKVENRLHDWPSGGGRCRGMPYTGGCICRKGCRCRRSRGRCHRCDTIDQLMVVVVMDVVQRLKSLRLQRGCLQRNRGAGLLNRQDRRGSGPATVGGRCRRNLDRSSSRGHHGNCGRGRRCHRNSTSSTGHLSRTPAAAFGTAGGSAEDRRRWQGKLMKMLWLMMLLLLLLLLWHGG</sequence>
<reference evidence="3" key="1">
    <citation type="submission" date="2021-05" db="EMBL/GenBank/DDBJ databases">
        <authorList>
            <person name="Alioto T."/>
            <person name="Alioto T."/>
            <person name="Gomez Garrido J."/>
        </authorList>
    </citation>
    <scope>NUCLEOTIDE SEQUENCE</scope>
</reference>
<evidence type="ECO:0000313" key="3">
    <source>
        <dbReference type="EMBL" id="CAG6459286.1"/>
    </source>
</evidence>
<dbReference type="AlphaFoldDB" id="A0A8D8AL42"/>
<dbReference type="EMBL" id="HBUE01037193">
    <property type="protein sequence ID" value="CAG6459286.1"/>
    <property type="molecule type" value="Transcribed_RNA"/>
</dbReference>
<evidence type="ECO:0000256" key="2">
    <source>
        <dbReference type="SAM" id="Phobius"/>
    </source>
</evidence>
<keyword evidence="2" id="KW-0472">Membrane</keyword>
<protein>
    <submittedName>
        <fullName evidence="3">(northern house mosquito) hypothetical protein</fullName>
    </submittedName>
</protein>
<evidence type="ECO:0000256" key="1">
    <source>
        <dbReference type="SAM" id="MobiDB-lite"/>
    </source>
</evidence>
<name>A0A8D8AL42_CULPI</name>